<reference evidence="3" key="1">
    <citation type="journal article" date="2017" name="Appl. Environ. Microbiol.">
        <title>Genomic analysis of Calderihabitans maritimus KKC1, a thermophilic hydrogenogenic carboxydotrophic bacterium isolated from marine sediment.</title>
        <authorList>
            <person name="Omae K."/>
            <person name="Yoneda Y."/>
            <person name="Fukuyama Y."/>
            <person name="Yoshida T."/>
            <person name="Sako Y."/>
        </authorList>
    </citation>
    <scope>NUCLEOTIDE SEQUENCE [LARGE SCALE GENOMIC DNA]</scope>
    <source>
        <strain evidence="3">KKC1</strain>
    </source>
</reference>
<evidence type="ECO:0000256" key="1">
    <source>
        <dbReference type="SAM" id="Phobius"/>
    </source>
</evidence>
<protein>
    <submittedName>
        <fullName evidence="2">Uncharacterized protein</fullName>
    </submittedName>
</protein>
<keyword evidence="1" id="KW-0812">Transmembrane</keyword>
<dbReference type="Proteomes" id="UP000197032">
    <property type="component" value="Unassembled WGS sequence"/>
</dbReference>
<dbReference type="EMBL" id="BDGJ01000016">
    <property type="protein sequence ID" value="GAW91384.1"/>
    <property type="molecule type" value="Genomic_DNA"/>
</dbReference>
<keyword evidence="1" id="KW-0472">Membrane</keyword>
<evidence type="ECO:0000313" key="2">
    <source>
        <dbReference type="EMBL" id="GAW91384.1"/>
    </source>
</evidence>
<feature type="transmembrane region" description="Helical" evidence="1">
    <location>
        <begin position="33"/>
        <end position="50"/>
    </location>
</feature>
<sequence>MNWSYLALFGGVSLILATNYFHEGRIPRKLTKLLLLICIPLGMVTFLIVEQGQIRFRDLWDFAGIVLWSLFLYSIGITGVGSYYRSSQALFLAGGLSLALAFFSGFSIGFFVFLIGCAQVLVAASLLWLAKSKRN</sequence>
<feature type="transmembrane region" description="Helical" evidence="1">
    <location>
        <begin position="62"/>
        <end position="84"/>
    </location>
</feature>
<comment type="caution">
    <text evidence="2">The sequence shown here is derived from an EMBL/GenBank/DDBJ whole genome shotgun (WGS) entry which is preliminary data.</text>
</comment>
<gene>
    <name evidence="2" type="ORF">KKC1_05460</name>
</gene>
<dbReference type="AlphaFoldDB" id="A0A1Z5HPE8"/>
<organism evidence="2 3">
    <name type="scientific">Calderihabitans maritimus</name>
    <dbReference type="NCBI Taxonomy" id="1246530"/>
    <lineage>
        <taxon>Bacteria</taxon>
        <taxon>Bacillati</taxon>
        <taxon>Bacillota</taxon>
        <taxon>Clostridia</taxon>
        <taxon>Neomoorellales</taxon>
        <taxon>Calderihabitantaceae</taxon>
        <taxon>Calderihabitans</taxon>
    </lineage>
</organism>
<keyword evidence="1" id="KW-1133">Transmembrane helix</keyword>
<proteinExistence type="predicted"/>
<dbReference type="RefSeq" id="WP_088552926.1">
    <property type="nucleotide sequence ID" value="NZ_BDGJ01000016.1"/>
</dbReference>
<accession>A0A1Z5HPE8</accession>
<keyword evidence="3" id="KW-1185">Reference proteome</keyword>
<feature type="transmembrane region" description="Helical" evidence="1">
    <location>
        <begin position="96"/>
        <end position="129"/>
    </location>
</feature>
<name>A0A1Z5HPE8_9FIRM</name>
<evidence type="ECO:0000313" key="3">
    <source>
        <dbReference type="Proteomes" id="UP000197032"/>
    </source>
</evidence>